<dbReference type="Pfam" id="PF01055">
    <property type="entry name" value="Glyco_hydro_31_2nd"/>
    <property type="match status" value="1"/>
</dbReference>
<name>A0AAN7Q0W0_9COLE</name>
<dbReference type="PROSITE" id="PS51448">
    <property type="entry name" value="P_TREFOIL_2"/>
    <property type="match status" value="1"/>
</dbReference>
<dbReference type="Gene3D" id="3.20.20.80">
    <property type="entry name" value="Glycosidases"/>
    <property type="match status" value="1"/>
</dbReference>
<feature type="disulfide bond" evidence="3">
    <location>
        <begin position="69"/>
        <end position="95"/>
    </location>
</feature>
<keyword evidence="4" id="KW-0378">Hydrolase</keyword>
<dbReference type="InterPro" id="IPR017853">
    <property type="entry name" value="GH"/>
</dbReference>
<comment type="caution">
    <text evidence="3">Lacks conserved residue(s) required for the propagation of feature annotation.</text>
</comment>
<dbReference type="SUPFAM" id="SSF57492">
    <property type="entry name" value="Trefoil"/>
    <property type="match status" value="1"/>
</dbReference>
<evidence type="ECO:0000313" key="7">
    <source>
        <dbReference type="EMBL" id="KAK4881902.1"/>
    </source>
</evidence>
<feature type="domain" description="P-type" evidence="6">
    <location>
        <begin position="67"/>
        <end position="107"/>
    </location>
</feature>
<dbReference type="SUPFAM" id="SSF51445">
    <property type="entry name" value="(Trans)glycosidases"/>
    <property type="match status" value="1"/>
</dbReference>
<keyword evidence="4" id="KW-0326">Glycosidase</keyword>
<dbReference type="AlphaFoldDB" id="A0AAN7Q0W0"/>
<keyword evidence="8" id="KW-1185">Reference proteome</keyword>
<dbReference type="Pfam" id="PF21365">
    <property type="entry name" value="Glyco_hydro_31_3rd"/>
    <property type="match status" value="1"/>
</dbReference>
<gene>
    <name evidence="7" type="ORF">RN001_005221</name>
</gene>
<dbReference type="PANTHER" id="PTHR22762">
    <property type="entry name" value="ALPHA-GLUCOSIDASE"/>
    <property type="match status" value="1"/>
</dbReference>
<dbReference type="Proteomes" id="UP001353858">
    <property type="component" value="Unassembled WGS sequence"/>
</dbReference>
<dbReference type="PANTHER" id="PTHR22762:SF167">
    <property type="entry name" value="LYSOSOMAL ALPHA-GLUCOSIDASE-LIKE PROTEIN"/>
    <property type="match status" value="1"/>
</dbReference>
<dbReference type="GO" id="GO:0090599">
    <property type="term" value="F:alpha-glucosidase activity"/>
    <property type="evidence" value="ECO:0007669"/>
    <property type="project" value="TreeGrafter"/>
</dbReference>
<dbReference type="GO" id="GO:0005975">
    <property type="term" value="P:carbohydrate metabolic process"/>
    <property type="evidence" value="ECO:0007669"/>
    <property type="project" value="InterPro"/>
</dbReference>
<keyword evidence="5" id="KW-1133">Transmembrane helix</keyword>
<organism evidence="7 8">
    <name type="scientific">Aquatica leii</name>
    <dbReference type="NCBI Taxonomy" id="1421715"/>
    <lineage>
        <taxon>Eukaryota</taxon>
        <taxon>Metazoa</taxon>
        <taxon>Ecdysozoa</taxon>
        <taxon>Arthropoda</taxon>
        <taxon>Hexapoda</taxon>
        <taxon>Insecta</taxon>
        <taxon>Pterygota</taxon>
        <taxon>Neoptera</taxon>
        <taxon>Endopterygota</taxon>
        <taxon>Coleoptera</taxon>
        <taxon>Polyphaga</taxon>
        <taxon>Elateriformia</taxon>
        <taxon>Elateroidea</taxon>
        <taxon>Lampyridae</taxon>
        <taxon>Luciolinae</taxon>
        <taxon>Aquatica</taxon>
    </lineage>
</organism>
<proteinExistence type="inferred from homology"/>
<evidence type="ECO:0000313" key="8">
    <source>
        <dbReference type="Proteomes" id="UP001353858"/>
    </source>
</evidence>
<comment type="caution">
    <text evidence="7">The sequence shown here is derived from an EMBL/GenBank/DDBJ whole genome shotgun (WGS) entry which is preliminary data.</text>
</comment>
<dbReference type="InterPro" id="IPR000519">
    <property type="entry name" value="P_trefoil_dom"/>
</dbReference>
<dbReference type="InterPro" id="IPR048395">
    <property type="entry name" value="Glyco_hydro_31_C"/>
</dbReference>
<keyword evidence="2 3" id="KW-1015">Disulfide bond</keyword>
<evidence type="ECO:0000256" key="2">
    <source>
        <dbReference type="ARBA" id="ARBA00023157"/>
    </source>
</evidence>
<dbReference type="CDD" id="cd00111">
    <property type="entry name" value="Trefoil"/>
    <property type="match status" value="1"/>
</dbReference>
<dbReference type="InterPro" id="IPR044913">
    <property type="entry name" value="P_trefoil_dom_sf"/>
</dbReference>
<keyword evidence="5" id="KW-0472">Membrane</keyword>
<dbReference type="InterPro" id="IPR000322">
    <property type="entry name" value="Glyco_hydro_31_TIM"/>
</dbReference>
<dbReference type="EMBL" id="JARPUR010000002">
    <property type="protein sequence ID" value="KAK4881902.1"/>
    <property type="molecule type" value="Genomic_DNA"/>
</dbReference>
<evidence type="ECO:0000256" key="3">
    <source>
        <dbReference type="PROSITE-ProRule" id="PRU00779"/>
    </source>
</evidence>
<feature type="transmembrane region" description="Helical" evidence="5">
    <location>
        <begin position="35"/>
        <end position="55"/>
    </location>
</feature>
<dbReference type="InterPro" id="IPR013780">
    <property type="entry name" value="Glyco_hydro_b"/>
</dbReference>
<reference evidence="8" key="1">
    <citation type="submission" date="2023-01" db="EMBL/GenBank/DDBJ databases">
        <title>Key to firefly adult light organ development and bioluminescence: homeobox transcription factors regulate luciferase expression and transportation to peroxisome.</title>
        <authorList>
            <person name="Fu X."/>
        </authorList>
    </citation>
    <scope>NUCLEOTIDE SEQUENCE [LARGE SCALE GENOMIC DNA]</scope>
</reference>
<dbReference type="Gene3D" id="2.60.40.1180">
    <property type="entry name" value="Golgi alpha-mannosidase II"/>
    <property type="match status" value="1"/>
</dbReference>
<sequence length="857" mass="98376">MEIPKSFVELQNEDPDRQEEPIKKRGLTFSDKQSCVMFIFFIFASLTIPIIIYFITINITVEQDINYSCSVDDSYKVPCGRPNISRAECIQINGCYDDFKLSCYHFMPSKYNYYINEDGAIYDTLQSDTPFGNGTIPQLKLSILELDSNVVKIILYAPSLSYTSNTVQNKTYIVRKEERMLGVEVFRQDIDQLILSTLRGPLIASEHYWEWTVHLICEHLIGLGELILPANKTVTKVIYKNKNDHTTLPNFLGYSNGSFYGILFEHDGPLEITIFPSKLIILKSLAGDRIAINIFTGPTPKDIIQQMRNNTALTLPYWTLGAHICRDGNTTIESALQEFTEFYQIQKDIHYASDCVHENLYNMLYQIKHEHNLTDLIYLLQQNKTRFLMSIPPQVLKINKHLYDAAVELNILYKNADGEDLNRTYQNQEAVFPDYTHTSIEVWFEEVKFNLPTNRIDGFVLKDNWPDEDNYIFKDLDYKFPYMTEDLNNSLSKTIPWNASSFGISPQPHILHHNSYGSMQLSAFKNSMNYEFIATSSFEGDVFEPISIQNVNISWTNLKKSVTTTLYNSMFGRFMTSAPVCGSTNAYNKKTHDELCLRWYITTATLPVLRISSDFPRRDPSNLQTNFTKDTVIRAIQNRYMLLPYYFTTLSMGDPLVRPMIYSFYNDNVTWSLDEQYMLGDALLVTQPYLPALTMLTIYLPPAVKVWYEYWGGDVYNKTGWINFNIVKNDWVMFIAAGCIVPVRHHKSTKVGEYSSNDSFGLAIALNCTTTECDAKGLLRLDSAQLSFSANITGVFISNITEAKTDIGCELTEPNHPKYIENLVIYGITGFAVYSNFTTVDLCNVTESMLYIPYFLV</sequence>
<dbReference type="SUPFAM" id="SSF51011">
    <property type="entry name" value="Glycosyl hydrolase domain"/>
    <property type="match status" value="1"/>
</dbReference>
<comment type="similarity">
    <text evidence="1 4">Belongs to the glycosyl hydrolase 31 family.</text>
</comment>
<evidence type="ECO:0000256" key="4">
    <source>
        <dbReference type="RuleBase" id="RU361185"/>
    </source>
</evidence>
<evidence type="ECO:0000256" key="1">
    <source>
        <dbReference type="ARBA" id="ARBA00007806"/>
    </source>
</evidence>
<keyword evidence="5" id="KW-0812">Transmembrane</keyword>
<dbReference type="Gene3D" id="2.60.40.1760">
    <property type="entry name" value="glycosyl hydrolase (family 31)"/>
    <property type="match status" value="1"/>
</dbReference>
<accession>A0AAN7Q0W0</accession>
<evidence type="ECO:0000256" key="5">
    <source>
        <dbReference type="SAM" id="Phobius"/>
    </source>
</evidence>
<evidence type="ECO:0000259" key="6">
    <source>
        <dbReference type="PROSITE" id="PS51448"/>
    </source>
</evidence>
<dbReference type="GO" id="GO:0006491">
    <property type="term" value="P:N-glycan processing"/>
    <property type="evidence" value="ECO:0007669"/>
    <property type="project" value="TreeGrafter"/>
</dbReference>
<protein>
    <recommendedName>
        <fullName evidence="6">P-type domain-containing protein</fullName>
    </recommendedName>
</protein>